<sequence>MKSSLKFLNFFTLKNLNNKKISNLNNFYYQKTIIYSITSEIANI</sequence>
<accession>Q4FLZ1</accession>
<reference evidence="1 2" key="1">
    <citation type="journal article" date="2005" name="Science">
        <title>Genome streamlining in a cosmopolitan oceanic bacterium.</title>
        <authorList>
            <person name="Giovannoni S.J."/>
            <person name="Tripp H.J."/>
            <person name="Givan S."/>
            <person name="Podar M."/>
            <person name="Vergin K.L."/>
            <person name="Baptista D."/>
            <person name="Bibbs L."/>
            <person name="Eads J."/>
            <person name="Richardson T.H."/>
            <person name="Noordewier M."/>
            <person name="Rappe M.S."/>
            <person name="Short J.M."/>
            <person name="Carrington J.C."/>
            <person name="Mathur E.J."/>
        </authorList>
    </citation>
    <scope>NUCLEOTIDE SEQUENCE [LARGE SCALE GENOMIC DNA]</scope>
    <source>
        <strain evidence="1 2">HTCC1062</strain>
    </source>
</reference>
<evidence type="ECO:0000313" key="1">
    <source>
        <dbReference type="EMBL" id="AAZ21797.1"/>
    </source>
</evidence>
<dbReference type="EMBL" id="CP000084">
    <property type="protein sequence ID" value="AAZ21797.1"/>
    <property type="molecule type" value="Genomic_DNA"/>
</dbReference>
<name>Q4FLZ1_PELUB</name>
<dbReference type="AlphaFoldDB" id="Q4FLZ1"/>
<dbReference type="HOGENOM" id="CLU_3219833_0_0_5"/>
<keyword evidence="2" id="KW-1185">Reference proteome</keyword>
<dbReference type="Proteomes" id="UP000002528">
    <property type="component" value="Chromosome"/>
</dbReference>
<gene>
    <name evidence="1" type="ordered locus">SAR11_0989</name>
</gene>
<dbReference type="KEGG" id="pub:SAR11_0989"/>
<evidence type="ECO:0000313" key="2">
    <source>
        <dbReference type="Proteomes" id="UP000002528"/>
    </source>
</evidence>
<protein>
    <submittedName>
        <fullName evidence="1">Uncharacterized protein</fullName>
    </submittedName>
</protein>
<proteinExistence type="predicted"/>
<organism evidence="1 2">
    <name type="scientific">Pelagibacter ubique (strain HTCC1062)</name>
    <dbReference type="NCBI Taxonomy" id="335992"/>
    <lineage>
        <taxon>Bacteria</taxon>
        <taxon>Pseudomonadati</taxon>
        <taxon>Pseudomonadota</taxon>
        <taxon>Alphaproteobacteria</taxon>
        <taxon>Candidatus Pelagibacterales</taxon>
        <taxon>Candidatus Pelagibacteraceae</taxon>
        <taxon>Candidatus Pelagibacter</taxon>
    </lineage>
</organism>